<dbReference type="RefSeq" id="WP_122628753.1">
    <property type="nucleotide sequence ID" value="NZ_UPPP01000081.1"/>
</dbReference>
<dbReference type="InterPro" id="IPR052983">
    <property type="entry name" value="MFS_Riboflavin_Transporter"/>
</dbReference>
<feature type="domain" description="Major facilitator superfamily (MFS) profile" evidence="7">
    <location>
        <begin position="21"/>
        <end position="411"/>
    </location>
</feature>
<evidence type="ECO:0000313" key="8">
    <source>
        <dbReference type="EMBL" id="VBB07831.1"/>
    </source>
</evidence>
<feature type="transmembrane region" description="Helical" evidence="6">
    <location>
        <begin position="174"/>
        <end position="195"/>
    </location>
</feature>
<dbReference type="OrthoDB" id="9793415at2"/>
<dbReference type="EMBL" id="UPPP01000081">
    <property type="protein sequence ID" value="VBB07831.1"/>
    <property type="molecule type" value="Genomic_DNA"/>
</dbReference>
<reference evidence="8 9" key="1">
    <citation type="submission" date="2018-06" db="EMBL/GenBank/DDBJ databases">
        <authorList>
            <person name="Strepis N."/>
        </authorList>
    </citation>
    <scope>NUCLEOTIDE SEQUENCE [LARGE SCALE GENOMIC DNA]</scope>
    <source>
        <strain evidence="8">LUCI</strain>
    </source>
</reference>
<keyword evidence="2" id="KW-0813">Transport</keyword>
<proteinExistence type="predicted"/>
<accession>A0A498R8X6</accession>
<evidence type="ECO:0000256" key="4">
    <source>
        <dbReference type="ARBA" id="ARBA00022989"/>
    </source>
</evidence>
<evidence type="ECO:0000313" key="9">
    <source>
        <dbReference type="Proteomes" id="UP000277811"/>
    </source>
</evidence>
<keyword evidence="5 6" id="KW-0472">Membrane</keyword>
<evidence type="ECO:0000256" key="3">
    <source>
        <dbReference type="ARBA" id="ARBA00022692"/>
    </source>
</evidence>
<dbReference type="CDD" id="cd17353">
    <property type="entry name" value="MFS_OFA_like"/>
    <property type="match status" value="1"/>
</dbReference>
<dbReference type="GO" id="GO:0005886">
    <property type="term" value="C:plasma membrane"/>
    <property type="evidence" value="ECO:0007669"/>
    <property type="project" value="UniProtKB-SubCell"/>
</dbReference>
<feature type="transmembrane region" description="Helical" evidence="6">
    <location>
        <begin position="233"/>
        <end position="254"/>
    </location>
</feature>
<dbReference type="InterPro" id="IPR026355">
    <property type="entry name" value="Oxa/Form_antiport"/>
</dbReference>
<protein>
    <submittedName>
        <fullName evidence="8">Oxalate/formate antiporter</fullName>
    </submittedName>
</protein>
<dbReference type="PANTHER" id="PTHR43385:SF1">
    <property type="entry name" value="RIBOFLAVIN TRANSPORTER RIBJ"/>
    <property type="match status" value="1"/>
</dbReference>
<dbReference type="InterPro" id="IPR036259">
    <property type="entry name" value="MFS_trans_sf"/>
</dbReference>
<dbReference type="Gene3D" id="1.20.1250.20">
    <property type="entry name" value="MFS general substrate transporter like domains"/>
    <property type="match status" value="2"/>
</dbReference>
<dbReference type="InterPro" id="IPR011701">
    <property type="entry name" value="MFS"/>
</dbReference>
<evidence type="ECO:0000256" key="1">
    <source>
        <dbReference type="ARBA" id="ARBA00004651"/>
    </source>
</evidence>
<sequence>MTPISGSDKEAYGSFVGNRWVQLVTAVISMIMIANLQYAWTLFSTPLRDGLKVSLAAVQYAFTLFIMFETFVQPLAGYLLDRFGARLMFTSAGLLVGIGWAMMGQVQSIAGLYFFYALAGVGAAVIYGGSISVAVRWFPDRRGMASGLIAAGFGMGALPFLPVIAGLLKSGGPALALMSTGIIQGIIIMVAAQILRYPVSFKRPAGGAAAPETVKPAASRGFTFQEMFVTPHFWLLWVMFLSVNIGGLLITAQTKPFGQSIQISAAAILTAVAVQNLVNGCGRMAWGWVSDKIGRYRTMGLSFGLNAIFLFLLPYFAHSDGMYILMTALIIGTWGQCFALFPAANADIFGTTYAATNYGFLYSAKGFASIFGGGLGAYLAHSFGWTIVFSAAAGFSLFAALMSLVLPRIAKPVRRDIATEGKTIQG</sequence>
<dbReference type="GO" id="GO:0019531">
    <property type="term" value="F:oxalate transmembrane transporter activity"/>
    <property type="evidence" value="ECO:0007669"/>
    <property type="project" value="InterPro"/>
</dbReference>
<keyword evidence="4 6" id="KW-1133">Transmembrane helix</keyword>
<dbReference type="InterPro" id="IPR020846">
    <property type="entry name" value="MFS_dom"/>
</dbReference>
<evidence type="ECO:0000259" key="7">
    <source>
        <dbReference type="PROSITE" id="PS50850"/>
    </source>
</evidence>
<name>A0A498R8X6_9FIRM</name>
<feature type="transmembrane region" description="Helical" evidence="6">
    <location>
        <begin position="60"/>
        <end position="80"/>
    </location>
</feature>
<feature type="transmembrane region" description="Helical" evidence="6">
    <location>
        <begin position="147"/>
        <end position="168"/>
    </location>
</feature>
<gene>
    <name evidence="8" type="ORF">LUCI_3096</name>
</gene>
<keyword evidence="3 6" id="KW-0812">Transmembrane</keyword>
<feature type="transmembrane region" description="Helical" evidence="6">
    <location>
        <begin position="323"/>
        <end position="346"/>
    </location>
</feature>
<evidence type="ECO:0000256" key="6">
    <source>
        <dbReference type="SAM" id="Phobius"/>
    </source>
</evidence>
<dbReference type="Pfam" id="PF07690">
    <property type="entry name" value="MFS_1"/>
    <property type="match status" value="2"/>
</dbReference>
<organism evidence="8 9">
    <name type="scientific">Lucifera butyrica</name>
    <dbReference type="NCBI Taxonomy" id="1351585"/>
    <lineage>
        <taxon>Bacteria</taxon>
        <taxon>Bacillati</taxon>
        <taxon>Bacillota</taxon>
        <taxon>Negativicutes</taxon>
        <taxon>Veillonellales</taxon>
        <taxon>Veillonellaceae</taxon>
        <taxon>Lucifera</taxon>
    </lineage>
</organism>
<dbReference type="NCBIfam" id="TIGR04259">
    <property type="entry name" value="oxa_formateAnti"/>
    <property type="match status" value="1"/>
</dbReference>
<comment type="subcellular location">
    <subcellularLocation>
        <location evidence="1">Cell membrane</location>
        <topology evidence="1">Multi-pass membrane protein</topology>
    </subcellularLocation>
</comment>
<evidence type="ECO:0000256" key="2">
    <source>
        <dbReference type="ARBA" id="ARBA00022448"/>
    </source>
</evidence>
<feature type="transmembrane region" description="Helical" evidence="6">
    <location>
        <begin position="20"/>
        <end position="40"/>
    </location>
</feature>
<feature type="transmembrane region" description="Helical" evidence="6">
    <location>
        <begin position="385"/>
        <end position="406"/>
    </location>
</feature>
<dbReference type="PANTHER" id="PTHR43385">
    <property type="entry name" value="RIBOFLAVIN TRANSPORTER RIBJ"/>
    <property type="match status" value="1"/>
</dbReference>
<feature type="transmembrane region" description="Helical" evidence="6">
    <location>
        <begin position="260"/>
        <end position="278"/>
    </location>
</feature>
<feature type="transmembrane region" description="Helical" evidence="6">
    <location>
        <begin position="87"/>
        <end position="107"/>
    </location>
</feature>
<dbReference type="Proteomes" id="UP000277811">
    <property type="component" value="Unassembled WGS sequence"/>
</dbReference>
<dbReference type="PROSITE" id="PS50850">
    <property type="entry name" value="MFS"/>
    <property type="match status" value="1"/>
</dbReference>
<dbReference type="SUPFAM" id="SSF103473">
    <property type="entry name" value="MFS general substrate transporter"/>
    <property type="match status" value="1"/>
</dbReference>
<feature type="transmembrane region" description="Helical" evidence="6">
    <location>
        <begin position="299"/>
        <end position="317"/>
    </location>
</feature>
<evidence type="ECO:0000256" key="5">
    <source>
        <dbReference type="ARBA" id="ARBA00023136"/>
    </source>
</evidence>
<keyword evidence="9" id="KW-1185">Reference proteome</keyword>
<dbReference type="AlphaFoldDB" id="A0A498R8X6"/>
<feature type="transmembrane region" description="Helical" evidence="6">
    <location>
        <begin position="113"/>
        <end position="135"/>
    </location>
</feature>
<feature type="transmembrane region" description="Helical" evidence="6">
    <location>
        <begin position="358"/>
        <end position="379"/>
    </location>
</feature>